<keyword evidence="3 5" id="KW-0547">Nucleotide-binding</keyword>
<comment type="similarity">
    <text evidence="5">Belongs to the CofC family.</text>
</comment>
<dbReference type="Proteomes" id="UP001597299">
    <property type="component" value="Unassembled WGS sequence"/>
</dbReference>
<dbReference type="EC" id="2.7.7.106" evidence="5"/>
<dbReference type="InterPro" id="IPR002835">
    <property type="entry name" value="CofC"/>
</dbReference>
<evidence type="ECO:0000256" key="1">
    <source>
        <dbReference type="ARBA" id="ARBA00022679"/>
    </source>
</evidence>
<keyword evidence="4 5" id="KW-0342">GTP-binding</keyword>
<evidence type="ECO:0000313" key="6">
    <source>
        <dbReference type="EMBL" id="MFD2143277.1"/>
    </source>
</evidence>
<comment type="function">
    <text evidence="5">Guanylyltransferase that catalyzes the activation of (2R)-3-phosphoglycerate (3PG) as 3-[(R)-glyceryl]-diphospho-5'-guanosine, via the condensation of 3PG with GTP. It is involved in the biosynthesis of a derivative of the hydride carrier cofactor coenzyme F420, 3PG-F420.</text>
</comment>
<dbReference type="NCBIfam" id="TIGR03552">
    <property type="entry name" value="F420_cofC"/>
    <property type="match status" value="1"/>
</dbReference>
<gene>
    <name evidence="6" type="primary">cofC</name>
    <name evidence="5" type="synonym">fbiD</name>
    <name evidence="6" type="ORF">ACFSNC_22955</name>
</gene>
<evidence type="ECO:0000313" key="7">
    <source>
        <dbReference type="Proteomes" id="UP001597299"/>
    </source>
</evidence>
<evidence type="ECO:0000256" key="4">
    <source>
        <dbReference type="ARBA" id="ARBA00023134"/>
    </source>
</evidence>
<dbReference type="Gene3D" id="3.90.550.10">
    <property type="entry name" value="Spore Coat Polysaccharide Biosynthesis Protein SpsA, Chain A"/>
    <property type="match status" value="1"/>
</dbReference>
<keyword evidence="7" id="KW-1185">Reference proteome</keyword>
<dbReference type="PANTHER" id="PTHR40392">
    <property type="entry name" value="2-PHOSPHO-L-LACTATE GUANYLYLTRANSFERASE"/>
    <property type="match status" value="1"/>
</dbReference>
<evidence type="ECO:0000256" key="2">
    <source>
        <dbReference type="ARBA" id="ARBA00022695"/>
    </source>
</evidence>
<accession>A0ABW4Z4Z5</accession>
<dbReference type="EMBL" id="JBHUHD010000001">
    <property type="protein sequence ID" value="MFD2143277.1"/>
    <property type="molecule type" value="Genomic_DNA"/>
</dbReference>
<name>A0ABW4Z4Z5_9HYPH</name>
<dbReference type="Pfam" id="PF01983">
    <property type="entry name" value="CofC"/>
    <property type="match status" value="1"/>
</dbReference>
<dbReference type="PANTHER" id="PTHR40392:SF1">
    <property type="entry name" value="2-PHOSPHO-L-LACTATE GUANYLYLTRANSFERASE"/>
    <property type="match status" value="1"/>
</dbReference>
<keyword evidence="1 5" id="KW-0808">Transferase</keyword>
<reference evidence="7" key="1">
    <citation type="journal article" date="2019" name="Int. J. Syst. Evol. Microbiol.">
        <title>The Global Catalogue of Microorganisms (GCM) 10K type strain sequencing project: providing services to taxonomists for standard genome sequencing and annotation.</title>
        <authorList>
            <consortium name="The Broad Institute Genomics Platform"/>
            <consortium name="The Broad Institute Genome Sequencing Center for Infectious Disease"/>
            <person name="Wu L."/>
            <person name="Ma J."/>
        </authorList>
    </citation>
    <scope>NUCLEOTIDE SEQUENCE [LARGE SCALE GENOMIC DNA]</scope>
    <source>
        <strain evidence="7">CCM 7435</strain>
    </source>
</reference>
<dbReference type="HAMAP" id="MF_02114">
    <property type="entry name" value="CofC"/>
    <property type="match status" value="1"/>
</dbReference>
<dbReference type="GO" id="GO:0043814">
    <property type="term" value="F:phospholactate guanylyltransferase activity"/>
    <property type="evidence" value="ECO:0007669"/>
    <property type="project" value="UniProtKB-EC"/>
</dbReference>
<keyword evidence="2 5" id="KW-0548">Nucleotidyltransferase</keyword>
<sequence length="226" mass="22657">MSRTASAGIWAVVPVKPFGLAKQRLAPALGAEARARLARAMLEDVLAALGSVGGLAGTLIVSAEPEVEELARDFGAERLAEAEAAGLNTALERAARHLVHRGAAGLLAIPGDVPGLAAAEVARLIGAHPAGRAVSLVAAHDGQGTNALLATPADAVRFCFGPGSLAAHRAAARAADMATIVHEAGALPGIGFDVDAPDDLARLRALPGRSHTRAALAAGAFPPGWA</sequence>
<dbReference type="SUPFAM" id="SSF53448">
    <property type="entry name" value="Nucleotide-diphospho-sugar transferases"/>
    <property type="match status" value="1"/>
</dbReference>
<comment type="caution">
    <text evidence="6">The sequence shown here is derived from an EMBL/GenBank/DDBJ whole genome shotgun (WGS) entry which is preliminary data.</text>
</comment>
<evidence type="ECO:0000256" key="5">
    <source>
        <dbReference type="HAMAP-Rule" id="MF_02114"/>
    </source>
</evidence>
<proteinExistence type="inferred from homology"/>
<evidence type="ECO:0000256" key="3">
    <source>
        <dbReference type="ARBA" id="ARBA00022741"/>
    </source>
</evidence>
<protein>
    <recommendedName>
        <fullName evidence="5">3-phospho-D-glycerate guanylyltransferase</fullName>
        <shortName evidence="5">3PG guanylyltransferase</shortName>
        <ecNumber evidence="5">2.7.7.106</ecNumber>
    </recommendedName>
</protein>
<dbReference type="InterPro" id="IPR029044">
    <property type="entry name" value="Nucleotide-diphossugar_trans"/>
</dbReference>
<comment type="catalytic activity">
    <reaction evidence="5">
        <text>(2R)-3-phosphoglycerate + GTP + H(+) = 3-[(R)-glyceryl]-diphospho-5'-guanosine + diphosphate</text>
        <dbReference type="Rhea" id="RHEA:63440"/>
        <dbReference type="ChEBI" id="CHEBI:15378"/>
        <dbReference type="ChEBI" id="CHEBI:33019"/>
        <dbReference type="ChEBI" id="CHEBI:37565"/>
        <dbReference type="ChEBI" id="CHEBI:58272"/>
        <dbReference type="ChEBI" id="CHEBI:147306"/>
        <dbReference type="EC" id="2.7.7.106"/>
    </reaction>
</comment>
<comment type="pathway">
    <text evidence="5">Cofactor biosynthesis; coenzyme F420 biosynthesis.</text>
</comment>
<dbReference type="RefSeq" id="WP_213355661.1">
    <property type="nucleotide sequence ID" value="NZ_JAHBGB010000044.1"/>
</dbReference>
<organism evidence="6 7">
    <name type="scientific">Ancylobacter oerskovii</name>
    <dbReference type="NCBI Taxonomy" id="459519"/>
    <lineage>
        <taxon>Bacteria</taxon>
        <taxon>Pseudomonadati</taxon>
        <taxon>Pseudomonadota</taxon>
        <taxon>Alphaproteobacteria</taxon>
        <taxon>Hyphomicrobiales</taxon>
        <taxon>Xanthobacteraceae</taxon>
        <taxon>Ancylobacter</taxon>
    </lineage>
</organism>